<proteinExistence type="predicted"/>
<keyword evidence="2" id="KW-1185">Reference proteome</keyword>
<reference evidence="2" key="1">
    <citation type="submission" date="2016-10" db="EMBL/GenBank/DDBJ databases">
        <authorList>
            <person name="Varghese N."/>
            <person name="Submissions S."/>
        </authorList>
    </citation>
    <scope>NUCLEOTIDE SEQUENCE [LARGE SCALE GENOMIC DNA]</scope>
    <source>
        <strain evidence="2">CGMCC 1.1761</strain>
    </source>
</reference>
<gene>
    <name evidence="1" type="ORF">SAMN05660859_0044</name>
</gene>
<sequence>MSKIFITDVEHDHEEDHTDVILTNEHDNEVAVRMSYDENLRVTITVLRSEKFAAFPTPYVNDAVFAAAVIMKLNELTTPETAIPLVVDITEPLLLVEF</sequence>
<evidence type="ECO:0000313" key="1">
    <source>
        <dbReference type="EMBL" id="SCW95511.1"/>
    </source>
</evidence>
<organism evidence="1 2">
    <name type="scientific">Ancylobacter rudongensis</name>
    <dbReference type="NCBI Taxonomy" id="177413"/>
    <lineage>
        <taxon>Bacteria</taxon>
        <taxon>Pseudomonadati</taxon>
        <taxon>Pseudomonadota</taxon>
        <taxon>Alphaproteobacteria</taxon>
        <taxon>Hyphomicrobiales</taxon>
        <taxon>Xanthobacteraceae</taxon>
        <taxon>Ancylobacter</taxon>
    </lineage>
</organism>
<dbReference type="Proteomes" id="UP000198889">
    <property type="component" value="Unassembled WGS sequence"/>
</dbReference>
<dbReference type="AlphaFoldDB" id="A0A1G4UPD0"/>
<protein>
    <submittedName>
        <fullName evidence="1">Uncharacterized protein</fullName>
    </submittedName>
</protein>
<dbReference type="EMBL" id="FMTP01000010">
    <property type="protein sequence ID" value="SCW95511.1"/>
    <property type="molecule type" value="Genomic_DNA"/>
</dbReference>
<evidence type="ECO:0000313" key="2">
    <source>
        <dbReference type="Proteomes" id="UP000198889"/>
    </source>
</evidence>
<dbReference type="RefSeq" id="WP_091444074.1">
    <property type="nucleotide sequence ID" value="NZ_FMTP01000010.1"/>
</dbReference>
<accession>A0A1G4UPD0</accession>
<name>A0A1G4UPD0_9HYPH</name>